<evidence type="ECO:0000256" key="11">
    <source>
        <dbReference type="PROSITE-ProRule" id="PRU00169"/>
    </source>
</evidence>
<dbReference type="Gene3D" id="1.10.287.130">
    <property type="match status" value="1"/>
</dbReference>
<keyword evidence="7" id="KW-0067">ATP-binding</keyword>
<dbReference type="InterPro" id="IPR003018">
    <property type="entry name" value="GAF"/>
</dbReference>
<dbReference type="InterPro" id="IPR043150">
    <property type="entry name" value="Phytochrome_PHY_sf"/>
</dbReference>
<feature type="compositionally biased region" description="Pro residues" evidence="12">
    <location>
        <begin position="97"/>
        <end position="107"/>
    </location>
</feature>
<dbReference type="SMART" id="SM00448">
    <property type="entry name" value="REC"/>
    <property type="match status" value="1"/>
</dbReference>
<dbReference type="SUPFAM" id="SSF55785">
    <property type="entry name" value="PYP-like sensor domain (PAS domain)"/>
    <property type="match status" value="1"/>
</dbReference>
<dbReference type="Gene3D" id="3.40.50.2300">
    <property type="match status" value="1"/>
</dbReference>
<evidence type="ECO:0000256" key="4">
    <source>
        <dbReference type="ARBA" id="ARBA00022679"/>
    </source>
</evidence>
<evidence type="ECO:0000256" key="5">
    <source>
        <dbReference type="ARBA" id="ARBA00022741"/>
    </source>
</evidence>
<keyword evidence="6" id="KW-0418">Kinase</keyword>
<dbReference type="CDD" id="cd17546">
    <property type="entry name" value="REC_hyHK_CKI1_RcsC-like"/>
    <property type="match status" value="1"/>
</dbReference>
<evidence type="ECO:0000313" key="17">
    <source>
        <dbReference type="Proteomes" id="UP001285354"/>
    </source>
</evidence>
<evidence type="ECO:0000259" key="13">
    <source>
        <dbReference type="PROSITE" id="PS50046"/>
    </source>
</evidence>
<keyword evidence="9" id="KW-0902">Two-component regulatory system</keyword>
<keyword evidence="3" id="KW-0716">Sensory transduction</keyword>
<evidence type="ECO:0000256" key="7">
    <source>
        <dbReference type="ARBA" id="ARBA00022840"/>
    </source>
</evidence>
<organism evidence="16 17">
    <name type="scientific">Diplocarpon rosae</name>
    <dbReference type="NCBI Taxonomy" id="946125"/>
    <lineage>
        <taxon>Eukaryota</taxon>
        <taxon>Fungi</taxon>
        <taxon>Dikarya</taxon>
        <taxon>Ascomycota</taxon>
        <taxon>Pezizomycotina</taxon>
        <taxon>Leotiomycetes</taxon>
        <taxon>Helotiales</taxon>
        <taxon>Drepanopezizaceae</taxon>
        <taxon>Diplocarpon</taxon>
    </lineage>
</organism>
<feature type="domain" description="Phytochrome chromophore attachment site" evidence="13">
    <location>
        <begin position="373"/>
        <end position="535"/>
    </location>
</feature>
<dbReference type="InterPro" id="IPR005467">
    <property type="entry name" value="His_kinase_dom"/>
</dbReference>
<dbReference type="PRINTS" id="PR01033">
    <property type="entry name" value="PHYTOCHROME"/>
</dbReference>
<dbReference type="CDD" id="cd00082">
    <property type="entry name" value="HisKA"/>
    <property type="match status" value="1"/>
</dbReference>
<dbReference type="InterPro" id="IPR036097">
    <property type="entry name" value="HisK_dim/P_sf"/>
</dbReference>
<dbReference type="GO" id="GO:0009584">
    <property type="term" value="P:detection of visible light"/>
    <property type="evidence" value="ECO:0007669"/>
    <property type="project" value="InterPro"/>
</dbReference>
<keyword evidence="1" id="KW-0600">Photoreceptor protein</keyword>
<dbReference type="Gene3D" id="3.30.565.10">
    <property type="entry name" value="Histidine kinase-like ATPase, C-terminal domain"/>
    <property type="match status" value="1"/>
</dbReference>
<dbReference type="Pfam" id="PF01590">
    <property type="entry name" value="GAF"/>
    <property type="match status" value="1"/>
</dbReference>
<evidence type="ECO:0008006" key="18">
    <source>
        <dbReference type="Google" id="ProtNLM"/>
    </source>
</evidence>
<keyword evidence="8" id="KW-0157">Chromophore</keyword>
<evidence type="ECO:0000313" key="16">
    <source>
        <dbReference type="EMBL" id="KAK2626070.1"/>
    </source>
</evidence>
<dbReference type="Proteomes" id="UP001285354">
    <property type="component" value="Unassembled WGS sequence"/>
</dbReference>
<dbReference type="GO" id="GO:0000155">
    <property type="term" value="F:phosphorelay sensor kinase activity"/>
    <property type="evidence" value="ECO:0007669"/>
    <property type="project" value="InterPro"/>
</dbReference>
<accession>A0AAD9WCA0</accession>
<dbReference type="SMART" id="SM00387">
    <property type="entry name" value="HATPase_c"/>
    <property type="match status" value="1"/>
</dbReference>
<dbReference type="InterPro" id="IPR001789">
    <property type="entry name" value="Sig_transdc_resp-reg_receiver"/>
</dbReference>
<keyword evidence="17" id="KW-1185">Reference proteome</keyword>
<dbReference type="SUPFAM" id="SSF47384">
    <property type="entry name" value="Homodimeric domain of signal transducing histidine kinase"/>
    <property type="match status" value="1"/>
</dbReference>
<dbReference type="PROSITE" id="PS50110">
    <property type="entry name" value="RESPONSE_REGULATORY"/>
    <property type="match status" value="1"/>
</dbReference>
<keyword evidence="10" id="KW-0675">Receptor</keyword>
<dbReference type="InterPro" id="IPR016132">
    <property type="entry name" value="Phyto_chromo_attachment"/>
</dbReference>
<dbReference type="Gene3D" id="3.30.450.40">
    <property type="match status" value="1"/>
</dbReference>
<dbReference type="PROSITE" id="PS50109">
    <property type="entry name" value="HIS_KIN"/>
    <property type="match status" value="1"/>
</dbReference>
<dbReference type="GO" id="GO:0006355">
    <property type="term" value="P:regulation of DNA-templated transcription"/>
    <property type="evidence" value="ECO:0007669"/>
    <property type="project" value="InterPro"/>
</dbReference>
<dbReference type="SMART" id="SM00065">
    <property type="entry name" value="GAF"/>
    <property type="match status" value="1"/>
</dbReference>
<protein>
    <recommendedName>
        <fullName evidence="18">Phytochrome</fullName>
    </recommendedName>
</protein>
<evidence type="ECO:0000256" key="3">
    <source>
        <dbReference type="ARBA" id="ARBA00022606"/>
    </source>
</evidence>
<dbReference type="Pfam" id="PF00360">
    <property type="entry name" value="PHY"/>
    <property type="match status" value="1"/>
</dbReference>
<dbReference type="InterPro" id="IPR003661">
    <property type="entry name" value="HisK_dim/P_dom"/>
</dbReference>
<evidence type="ECO:0000256" key="1">
    <source>
        <dbReference type="ARBA" id="ARBA00022543"/>
    </source>
</evidence>
<comment type="caution">
    <text evidence="16">The sequence shown here is derived from an EMBL/GenBank/DDBJ whole genome shotgun (WGS) entry which is preliminary data.</text>
</comment>
<dbReference type="SUPFAM" id="SSF55781">
    <property type="entry name" value="GAF domain-like"/>
    <property type="match status" value="2"/>
</dbReference>
<dbReference type="GO" id="GO:0005524">
    <property type="term" value="F:ATP binding"/>
    <property type="evidence" value="ECO:0007669"/>
    <property type="project" value="UniProtKB-KW"/>
</dbReference>
<evidence type="ECO:0000259" key="14">
    <source>
        <dbReference type="PROSITE" id="PS50109"/>
    </source>
</evidence>
<evidence type="ECO:0000256" key="6">
    <source>
        <dbReference type="ARBA" id="ARBA00022777"/>
    </source>
</evidence>
<dbReference type="SMART" id="SM00388">
    <property type="entry name" value="HisKA"/>
    <property type="match status" value="1"/>
</dbReference>
<evidence type="ECO:0000256" key="9">
    <source>
        <dbReference type="ARBA" id="ARBA00023012"/>
    </source>
</evidence>
<dbReference type="Pfam" id="PF02518">
    <property type="entry name" value="HATPase_c"/>
    <property type="match status" value="1"/>
</dbReference>
<dbReference type="EMBL" id="JAUBYV010000006">
    <property type="protein sequence ID" value="KAK2626070.1"/>
    <property type="molecule type" value="Genomic_DNA"/>
</dbReference>
<dbReference type="PANTHER" id="PTHR43065:SF10">
    <property type="entry name" value="PEROXIDE STRESS-ACTIVATED HISTIDINE KINASE MAK3"/>
    <property type="match status" value="1"/>
</dbReference>
<dbReference type="InterPro" id="IPR036890">
    <property type="entry name" value="HATPase_C_sf"/>
</dbReference>
<dbReference type="Gene3D" id="3.30.450.270">
    <property type="match status" value="1"/>
</dbReference>
<gene>
    <name evidence="16" type="ORF">QTJ16_004332</name>
</gene>
<dbReference type="Pfam" id="PF08446">
    <property type="entry name" value="PAS_2"/>
    <property type="match status" value="1"/>
</dbReference>
<dbReference type="PANTHER" id="PTHR43065">
    <property type="entry name" value="SENSOR HISTIDINE KINASE"/>
    <property type="match status" value="1"/>
</dbReference>
<feature type="modified residue" description="4-aspartylphosphate" evidence="11">
    <location>
        <position position="1140"/>
    </location>
</feature>
<dbReference type="PROSITE" id="PS50046">
    <property type="entry name" value="PHYTOCHROME_2"/>
    <property type="match status" value="1"/>
</dbReference>
<sequence length="1238" mass="137092">MTNQGPPKPVNFLSSEEFAVERIFPIRDLVGDTATVPSAILEPVETPQPPSSACTDAVDLPVRAEAREKTPGAAESEANVGAAEGRGKGATTLASPYLPPPFPPVPPEHVLRRLSPQCHDDTSSASDGGSSQRQRRRTERTQMVPASSGPPGVMPGIVSDPSQQKFHRCEDEPIHTPGAVQQYGVLLALQYLENGSLEVRIVSENSRLLLEYSTEELFTMNSFLDILDAESREDLVARIEYALVEASAINKAKDTHLDIFAVTLRVPSGASKQLWCALHISHGTTDLVILEFEEYSDESHLMEPSANTRLPKVPIKTVDIEVHPEEMLKSTSRESAPLRVLQVARRKKQAGLSSMNLFTAMIQAQEQLSGAKSVQQVLDIVVGIISELTGFHRVMFYRFDTNKNGCVEAELVNPQASLDLFRGLHFPASDIPQQARALYKINRIRILYDRDAETARLVCRDVAAFATPLDLSHSYLRAMSPIHLKYLSNMGVRSSMSVSIVLDDNLWGLVACHGYGDLGIQIPLPIRELCRNIGECAATNIQRLLMMQRIEARKPPERTPPTQNPSGFIAASSADLLRVFNADFGLLSIHDEARAIGKLDPYREALAILAYLQHRRSTAVLASQNINADFPDIKFSPGIHVISGCLVIPLNVWGNDFLVFFRRGQLREIRWAGNPYDKIKRVGSEYLEPRMSFKRWTETVTGLSRDWTDDQMETAAILSLLYGRFIEIWRQKDAAGQNNRMTRLLIRNSSHEVRTPLNAIVNYLEMALENPLDDSTRDSLSKAHKASRSLVYVIDDLLNLTKAEDGPMISPDELFDLGVTVSDVITQFRKEAMRKNLDLTVSTHQGIPEMVMGDASRLRQVLSNVVSNAFQHSIEGGIKVDIRPIRTGDKSSVIGITVQDCGVGMSESQLDELFQNFEQVIDEDNLSCDTAPSNVTEDQSLGVGLAVVARYIKNMKGQIRVQSELGKGTIFGIELPFDHAEIAPAAPAGDPPTFDPKMNPVLRAMSDTSSTPVSMPSSLKGAEEQLQDAAPTVLLEKITLLPPQEGSPRMAPLERHGGGTLSNLHHPRRLTYPFPNMSEPDGIPRANLSVLIAEDNPINARLLTRRLTKAGHNVQHVNDGQECHDHFALNPGGVDVILMDIQMPLVDGMASTKMIREHETKLEELSRIKTKVPIIAVSASLSEDLRFHYIQCGFDGWILKPINFSRLDFLLQGITFTDLKRDVIYVPGHWEKGGWFFA</sequence>
<dbReference type="AlphaFoldDB" id="A0AAD9WCA0"/>
<dbReference type="InterPro" id="IPR013654">
    <property type="entry name" value="PAS_2"/>
</dbReference>
<dbReference type="InterPro" id="IPR035965">
    <property type="entry name" value="PAS-like_dom_sf"/>
</dbReference>
<dbReference type="InterPro" id="IPR001294">
    <property type="entry name" value="Phytochrome"/>
</dbReference>
<proteinExistence type="predicted"/>
<evidence type="ECO:0000256" key="8">
    <source>
        <dbReference type="ARBA" id="ARBA00022991"/>
    </source>
</evidence>
<dbReference type="SUPFAM" id="SSF55874">
    <property type="entry name" value="ATPase domain of HSP90 chaperone/DNA topoisomerase II/histidine kinase"/>
    <property type="match status" value="1"/>
</dbReference>
<dbReference type="Gene3D" id="3.30.450.20">
    <property type="entry name" value="PAS domain"/>
    <property type="match status" value="2"/>
</dbReference>
<dbReference type="InterPro" id="IPR003594">
    <property type="entry name" value="HATPase_dom"/>
</dbReference>
<dbReference type="InterPro" id="IPR011006">
    <property type="entry name" value="CheY-like_superfamily"/>
</dbReference>
<reference evidence="16" key="1">
    <citation type="submission" date="2023-06" db="EMBL/GenBank/DDBJ databases">
        <title>Draft genome of Marssonina rosae.</title>
        <authorList>
            <person name="Cheng Q."/>
        </authorList>
    </citation>
    <scope>NUCLEOTIDE SEQUENCE</scope>
    <source>
        <strain evidence="16">R4</strain>
    </source>
</reference>
<dbReference type="InterPro" id="IPR029016">
    <property type="entry name" value="GAF-like_dom_sf"/>
</dbReference>
<feature type="region of interest" description="Disordered" evidence="12">
    <location>
        <begin position="67"/>
        <end position="156"/>
    </location>
</feature>
<dbReference type="Pfam" id="PF00512">
    <property type="entry name" value="HisKA"/>
    <property type="match status" value="1"/>
</dbReference>
<keyword evidence="5" id="KW-0547">Nucleotide-binding</keyword>
<evidence type="ECO:0000256" key="2">
    <source>
        <dbReference type="ARBA" id="ARBA00022553"/>
    </source>
</evidence>
<dbReference type="Pfam" id="PF00072">
    <property type="entry name" value="Response_reg"/>
    <property type="match status" value="1"/>
</dbReference>
<evidence type="ECO:0000259" key="15">
    <source>
        <dbReference type="PROSITE" id="PS50110"/>
    </source>
</evidence>
<feature type="compositionally biased region" description="Low complexity" evidence="12">
    <location>
        <begin position="123"/>
        <end position="132"/>
    </location>
</feature>
<name>A0AAD9WCA0_9HELO</name>
<feature type="domain" description="Histidine kinase" evidence="14">
    <location>
        <begin position="748"/>
        <end position="979"/>
    </location>
</feature>
<evidence type="ECO:0000256" key="10">
    <source>
        <dbReference type="ARBA" id="ARBA00023170"/>
    </source>
</evidence>
<evidence type="ECO:0000256" key="12">
    <source>
        <dbReference type="SAM" id="MobiDB-lite"/>
    </source>
</evidence>
<dbReference type="InterPro" id="IPR013515">
    <property type="entry name" value="Phytochrome_cen-reg"/>
</dbReference>
<feature type="domain" description="Response regulatory" evidence="15">
    <location>
        <begin position="1089"/>
        <end position="1215"/>
    </location>
</feature>
<dbReference type="SUPFAM" id="SSF52172">
    <property type="entry name" value="CheY-like"/>
    <property type="match status" value="1"/>
</dbReference>
<keyword evidence="4" id="KW-0808">Transferase</keyword>
<keyword evidence="2 11" id="KW-0597">Phosphoprotein</keyword>
<dbReference type="GO" id="GO:0009881">
    <property type="term" value="F:photoreceptor activity"/>
    <property type="evidence" value="ECO:0007669"/>
    <property type="project" value="UniProtKB-KW"/>
</dbReference>